<dbReference type="Proteomes" id="UP000740926">
    <property type="component" value="Unassembled WGS sequence"/>
</dbReference>
<keyword evidence="3" id="KW-1185">Reference proteome</keyword>
<comment type="caution">
    <text evidence="2">The sequence shown here is derived from an EMBL/GenBank/DDBJ whole genome shotgun (WGS) entry which is preliminary data.</text>
</comment>
<feature type="region of interest" description="Disordered" evidence="1">
    <location>
        <begin position="163"/>
        <end position="196"/>
    </location>
</feature>
<gene>
    <name evidence="2" type="ORF">G6F50_009841</name>
</gene>
<organism evidence="2 3">
    <name type="scientific">Rhizopus delemar</name>
    <dbReference type="NCBI Taxonomy" id="936053"/>
    <lineage>
        <taxon>Eukaryota</taxon>
        <taxon>Fungi</taxon>
        <taxon>Fungi incertae sedis</taxon>
        <taxon>Mucoromycota</taxon>
        <taxon>Mucoromycotina</taxon>
        <taxon>Mucoromycetes</taxon>
        <taxon>Mucorales</taxon>
        <taxon>Mucorineae</taxon>
        <taxon>Rhizopodaceae</taxon>
        <taxon>Rhizopus</taxon>
    </lineage>
</organism>
<protein>
    <submittedName>
        <fullName evidence="2">Uncharacterized protein</fullName>
    </submittedName>
</protein>
<feature type="compositionally biased region" description="Low complexity" evidence="1">
    <location>
        <begin position="186"/>
        <end position="195"/>
    </location>
</feature>
<evidence type="ECO:0000313" key="3">
    <source>
        <dbReference type="Proteomes" id="UP000740926"/>
    </source>
</evidence>
<feature type="compositionally biased region" description="Polar residues" evidence="1">
    <location>
        <begin position="163"/>
        <end position="178"/>
    </location>
</feature>
<name>A0A9P6YW56_9FUNG</name>
<evidence type="ECO:0000256" key="1">
    <source>
        <dbReference type="SAM" id="MobiDB-lite"/>
    </source>
</evidence>
<proteinExistence type="predicted"/>
<evidence type="ECO:0000313" key="2">
    <source>
        <dbReference type="EMBL" id="KAG1565685.1"/>
    </source>
</evidence>
<accession>A0A9P6YW56</accession>
<sequence length="359" mass="38582">MVSDNSGYRNIEEDDMKKHKDLQFLIVIPISNVINEFASFGRKKSSSFVFGSAAHTALYPKDSKEYCNFHKTTKHSNDECHAVKKASSCSSSTRVDVSSSSATCQQNSRNLPSGLGRPCCFCGADNWHPNYPCKGKGHSTGSSSNPLFLPCLPVASSDNGTSISAVSSATPTAGSSDVSFGRKTDAAGPAVSVSDSSDDMDIDVAKVLTVIEAAQAFPIHNQGSIKLGHDSSSNISRLGITNLTVHYNQIRLSYEFEVFDFSSDVPICLGLGILPKLRIGSTGLTTSWLSCNILKIPDPVNPDDYKPNETPVGTKQERQQLMSTIQPLLDANTSIPMSFHCNLPGAIITLDTEPNAFAY</sequence>
<reference evidence="2 3" key="1">
    <citation type="journal article" date="2020" name="Microb. Genom.">
        <title>Genetic diversity of clinical and environmental Mucorales isolates obtained from an investigation of mucormycosis cases among solid organ transplant recipients.</title>
        <authorList>
            <person name="Nguyen M.H."/>
            <person name="Kaul D."/>
            <person name="Muto C."/>
            <person name="Cheng S.J."/>
            <person name="Richter R.A."/>
            <person name="Bruno V.M."/>
            <person name="Liu G."/>
            <person name="Beyhan S."/>
            <person name="Sundermann A.J."/>
            <person name="Mounaud S."/>
            <person name="Pasculle A.W."/>
            <person name="Nierman W.C."/>
            <person name="Driscoll E."/>
            <person name="Cumbie R."/>
            <person name="Clancy C.J."/>
            <person name="Dupont C.L."/>
        </authorList>
    </citation>
    <scope>NUCLEOTIDE SEQUENCE [LARGE SCALE GENOMIC DNA]</scope>
    <source>
        <strain evidence="2 3">GL24</strain>
    </source>
</reference>
<dbReference type="EMBL" id="JAANIU010002017">
    <property type="protein sequence ID" value="KAG1565685.1"/>
    <property type="molecule type" value="Genomic_DNA"/>
</dbReference>
<dbReference type="AlphaFoldDB" id="A0A9P6YW56"/>